<accession>A0A0G0BYK3</accession>
<evidence type="ECO:0000256" key="1">
    <source>
        <dbReference type="SAM" id="Phobius"/>
    </source>
</evidence>
<sequence>MSKKQLFLFAFLAVTAIFLYLLLKDNDFAKDKINNIIEPKIEGSFKLDGKYIGENTWEYTVTGQLPNPCYSATVDSLVKESYPEQVTVKVTVVEPKGSEICTQVIQDFLYEGEFTASEKATVELKVE</sequence>
<name>A0A0G0BYK3_9BACT</name>
<keyword evidence="1" id="KW-1133">Transmembrane helix</keyword>
<dbReference type="PATRIC" id="fig|1619089.3.peg.376"/>
<organism evidence="2 3">
    <name type="scientific">candidate division WS6 bacterium GW2011_GWC1_33_20</name>
    <dbReference type="NCBI Taxonomy" id="1619089"/>
    <lineage>
        <taxon>Bacteria</taxon>
        <taxon>Candidatus Dojkabacteria</taxon>
    </lineage>
</organism>
<gene>
    <name evidence="2" type="ORF">UR34_C0008G0019</name>
</gene>
<dbReference type="Proteomes" id="UP000034302">
    <property type="component" value="Unassembled WGS sequence"/>
</dbReference>
<feature type="transmembrane region" description="Helical" evidence="1">
    <location>
        <begin position="6"/>
        <end position="23"/>
    </location>
</feature>
<proteinExistence type="predicted"/>
<dbReference type="EMBL" id="LBOV01000008">
    <property type="protein sequence ID" value="KKP43960.1"/>
    <property type="molecule type" value="Genomic_DNA"/>
</dbReference>
<protein>
    <submittedName>
        <fullName evidence="2">Uncharacterized protein</fullName>
    </submittedName>
</protein>
<keyword evidence="1" id="KW-0812">Transmembrane</keyword>
<reference evidence="2 3" key="1">
    <citation type="journal article" date="2015" name="Nature">
        <title>rRNA introns, odd ribosomes, and small enigmatic genomes across a large radiation of phyla.</title>
        <authorList>
            <person name="Brown C.T."/>
            <person name="Hug L.A."/>
            <person name="Thomas B.C."/>
            <person name="Sharon I."/>
            <person name="Castelle C.J."/>
            <person name="Singh A."/>
            <person name="Wilkins M.J."/>
            <person name="Williams K.H."/>
            <person name="Banfield J.F."/>
        </authorList>
    </citation>
    <scope>NUCLEOTIDE SEQUENCE [LARGE SCALE GENOMIC DNA]</scope>
</reference>
<evidence type="ECO:0000313" key="2">
    <source>
        <dbReference type="EMBL" id="KKP43960.1"/>
    </source>
</evidence>
<keyword evidence="1" id="KW-0472">Membrane</keyword>
<dbReference type="AlphaFoldDB" id="A0A0G0BYK3"/>
<comment type="caution">
    <text evidence="2">The sequence shown here is derived from an EMBL/GenBank/DDBJ whole genome shotgun (WGS) entry which is preliminary data.</text>
</comment>
<evidence type="ECO:0000313" key="3">
    <source>
        <dbReference type="Proteomes" id="UP000034302"/>
    </source>
</evidence>